<dbReference type="GO" id="GO:0005783">
    <property type="term" value="C:endoplasmic reticulum"/>
    <property type="evidence" value="ECO:0007669"/>
    <property type="project" value="TreeGrafter"/>
</dbReference>
<evidence type="ECO:0000313" key="4">
    <source>
        <dbReference type="EMBL" id="CDG66782.1"/>
    </source>
</evidence>
<dbReference type="Gene3D" id="2.60.260.20">
    <property type="entry name" value="Urease metallochaperone UreE, N-terminal domain"/>
    <property type="match status" value="2"/>
</dbReference>
<dbReference type="PROSITE" id="PS00636">
    <property type="entry name" value="DNAJ_1"/>
    <property type="match status" value="1"/>
</dbReference>
<dbReference type="FunFam" id="1.10.287.110:FF:000040">
    <property type="entry name" value="dnaJ homolog subfamily B member 11"/>
    <property type="match status" value="1"/>
</dbReference>
<dbReference type="InterPro" id="IPR001623">
    <property type="entry name" value="DnaJ_domain"/>
</dbReference>
<feature type="domain" description="J" evidence="3">
    <location>
        <begin position="25"/>
        <end position="90"/>
    </location>
</feature>
<dbReference type="FunFam" id="2.60.260.20:FF:000013">
    <property type="entry name" value="DnaJ subfamily B member 11"/>
    <property type="match status" value="1"/>
</dbReference>
<dbReference type="OMA" id="FAGRDFY"/>
<dbReference type="GO" id="GO:0006457">
    <property type="term" value="P:protein folding"/>
    <property type="evidence" value="ECO:0007669"/>
    <property type="project" value="InterPro"/>
</dbReference>
<dbReference type="InterPro" id="IPR018253">
    <property type="entry name" value="DnaJ_domain_CS"/>
</dbReference>
<dbReference type="InterPro" id="IPR051736">
    <property type="entry name" value="DnaJ-B11-like"/>
</dbReference>
<dbReference type="Pfam" id="PF00226">
    <property type="entry name" value="DnaJ"/>
    <property type="match status" value="1"/>
</dbReference>
<protein>
    <submittedName>
        <fullName evidence="4">DnaJ homolog subfamily B member 11</fullName>
    </submittedName>
</protein>
<gene>
    <name evidence="4" type="primary">DNAJB11</name>
</gene>
<dbReference type="EMBL" id="HAAD01000550">
    <property type="protein sequence ID" value="CDG66782.1"/>
    <property type="molecule type" value="mRNA"/>
</dbReference>
<dbReference type="PANTHER" id="PTHR44298:SF1">
    <property type="entry name" value="DNAJ HOMOLOG SUBFAMILY B MEMBER 11"/>
    <property type="match status" value="1"/>
</dbReference>
<organism evidence="4">
    <name type="scientific">Hydra vulgaris</name>
    <name type="common">Hydra</name>
    <name type="synonym">Hydra attenuata</name>
    <dbReference type="NCBI Taxonomy" id="6087"/>
    <lineage>
        <taxon>Eukaryota</taxon>
        <taxon>Metazoa</taxon>
        <taxon>Cnidaria</taxon>
        <taxon>Hydrozoa</taxon>
        <taxon>Hydroidolina</taxon>
        <taxon>Anthoathecata</taxon>
        <taxon>Aplanulata</taxon>
        <taxon>Hydridae</taxon>
        <taxon>Hydra</taxon>
    </lineage>
</organism>
<dbReference type="InterPro" id="IPR002939">
    <property type="entry name" value="DnaJ_C"/>
</dbReference>
<dbReference type="SUPFAM" id="SSF46565">
    <property type="entry name" value="Chaperone J-domain"/>
    <property type="match status" value="1"/>
</dbReference>
<accession>T2M481</accession>
<dbReference type="KEGG" id="hmg:100209076"/>
<evidence type="ECO:0000256" key="1">
    <source>
        <dbReference type="ARBA" id="ARBA00022729"/>
    </source>
</evidence>
<dbReference type="PRINTS" id="PR00625">
    <property type="entry name" value="JDOMAIN"/>
</dbReference>
<dbReference type="GO" id="GO:0051082">
    <property type="term" value="F:unfolded protein binding"/>
    <property type="evidence" value="ECO:0007669"/>
    <property type="project" value="InterPro"/>
</dbReference>
<dbReference type="PANTHER" id="PTHR44298">
    <property type="entry name" value="DNAJ HOMOLOG SUBFAMILY B MEMBER 11"/>
    <property type="match status" value="1"/>
</dbReference>
<dbReference type="GO" id="GO:0051787">
    <property type="term" value="F:misfolded protein binding"/>
    <property type="evidence" value="ECO:0007669"/>
    <property type="project" value="TreeGrafter"/>
</dbReference>
<evidence type="ECO:0000256" key="2">
    <source>
        <dbReference type="ARBA" id="ARBA00023180"/>
    </source>
</evidence>
<reference evidence="4" key="1">
    <citation type="journal article" date="2013" name="Genome Biol. Evol.">
        <title>Punctuated emergences of genetic and phenotypic innovations in eumetazoan, bilaterian, euteleostome, and hominidae ancestors.</title>
        <authorList>
            <person name="Wenger Y."/>
            <person name="Galliot B."/>
        </authorList>
    </citation>
    <scope>NUCLEOTIDE SEQUENCE</scope>
    <source>
        <tissue evidence="4">Whole animals</tissue>
    </source>
</reference>
<evidence type="ECO:0000259" key="3">
    <source>
        <dbReference type="PROSITE" id="PS50076"/>
    </source>
</evidence>
<dbReference type="Gene3D" id="1.10.287.110">
    <property type="entry name" value="DnaJ domain"/>
    <property type="match status" value="1"/>
</dbReference>
<dbReference type="InterPro" id="IPR008971">
    <property type="entry name" value="HSP40/DnaJ_pept-bd"/>
</dbReference>
<name>T2M481_HYDVU</name>
<dbReference type="CDD" id="cd06257">
    <property type="entry name" value="DnaJ"/>
    <property type="match status" value="1"/>
</dbReference>
<dbReference type="OrthoDB" id="550424at2759"/>
<dbReference type="CDD" id="cd10747">
    <property type="entry name" value="DnaJ_C"/>
    <property type="match status" value="1"/>
</dbReference>
<dbReference type="Pfam" id="PF01556">
    <property type="entry name" value="DnaJ_C"/>
    <property type="match status" value="1"/>
</dbReference>
<keyword evidence="2" id="KW-0325">Glycoprotein</keyword>
<sequence>MASVVRVFICLTLFSTFLVVFSGRDFYKILGVSRNASVRDIKKAYRKLAMKWHPDKNPDDPKAQEKFQDLGAAYEVLSDEEKKKTYDQHGEEGVKKMGGFQGGGFDPFESFFGGFGGFGFGGGNQKSQKEIPKGATVTMDLEVTLEELYTGDFVEILRAKPVAETTSGTRRCNCHMEMRTHQLGPGRFQMMQEEVCDECPNKKFIVKDQVLEIEIEQGMSNGQEYPFIGEGEPHIDGEPGDLIFKIKELKHKIFERRGDDLYTNITINLVDALNGFSMEIKHLDGHIVKVQRDKITWPGAKVKKSGEGMPNYYNNNQKGQLIITFDINFPKGELSPQDKTAIEEILKQGSKQHIYNGLQN</sequence>
<dbReference type="InterPro" id="IPR036869">
    <property type="entry name" value="J_dom_sf"/>
</dbReference>
<dbReference type="AlphaFoldDB" id="T2M481"/>
<dbReference type="PROSITE" id="PS50076">
    <property type="entry name" value="DNAJ_2"/>
    <property type="match status" value="1"/>
</dbReference>
<proteinExistence type="evidence at transcript level"/>
<dbReference type="SMART" id="SM00271">
    <property type="entry name" value="DnaJ"/>
    <property type="match status" value="1"/>
</dbReference>
<keyword evidence="1" id="KW-0732">Signal</keyword>
<dbReference type="SUPFAM" id="SSF49493">
    <property type="entry name" value="HSP40/DnaJ peptide-binding domain"/>
    <property type="match status" value="2"/>
</dbReference>